<dbReference type="InterPro" id="IPR003593">
    <property type="entry name" value="AAA+_ATPase"/>
</dbReference>
<comment type="caution">
    <text evidence="7">The sequence shown here is derived from an EMBL/GenBank/DDBJ whole genome shotgun (WGS) entry which is preliminary data.</text>
</comment>
<dbReference type="CDD" id="cd00009">
    <property type="entry name" value="AAA"/>
    <property type="match status" value="1"/>
</dbReference>
<dbReference type="PANTHER" id="PTHR11669">
    <property type="entry name" value="REPLICATION FACTOR C / DNA POLYMERASE III GAMMA-TAU SUBUNIT"/>
    <property type="match status" value="1"/>
</dbReference>
<gene>
    <name evidence="5 7" type="primary">dnaX</name>
    <name evidence="7" type="ORF">COT79_01425</name>
</gene>
<evidence type="ECO:0000256" key="3">
    <source>
        <dbReference type="ARBA" id="ARBA00022932"/>
    </source>
</evidence>
<evidence type="ECO:0000256" key="4">
    <source>
        <dbReference type="ARBA" id="ARBA00049244"/>
    </source>
</evidence>
<sequence length="513" mass="55647">MALYHTHRPQQFSDLIGQDHIRTTLLNALTSGTVGHAYLFSGPPGLGKTTTARLLAKAVNCKEVVGSRYTGVGTKKDSDTSPNTKYLIPNTDSEPCNTCPTCIAITKGNALDVLEIDAASNRGIDEIRGLREHIKFPPSVCAKKVIIIDEVHMLTKEAFNALLKTLEEPPIHCMFILATTEPHKVPATILSRMQQFNFIRATEAMLADHIMAIAKTEKKKIDADSAALLASLAEGSFRDAVMLFDQVSSGVQSVDSDRIRAVIGLSSITEIQRFFGALEKCNRTDALAVVDDFFESGGDPGVFIAQALGEARKRLRLVDTSHAVAWINGLIHSLGQLKSSPSPRLPLELFIAEQTATHQADDTPQIDTITPPAPETAHADHTVNTPRVVMKDPVDKKIPIAIQSTPTPQLSDESWHTLIRSLRDKNASLAALLEGSHIVSAIDGKATIAVSFAFHKNKIASKTNLPLVEAAITQIAGSPYIVECIIDPSYVKKRESQEYPDLVDEAVAIFEGA</sequence>
<evidence type="ECO:0000313" key="7">
    <source>
        <dbReference type="EMBL" id="PIS07038.1"/>
    </source>
</evidence>
<dbReference type="InterPro" id="IPR027417">
    <property type="entry name" value="P-loop_NTPase"/>
</dbReference>
<name>A0A2M6R8W2_9BACT</name>
<protein>
    <recommendedName>
        <fullName evidence="5">DNA polymerase III subunit gamma/tau</fullName>
        <ecNumber evidence="5">2.7.7.7</ecNumber>
    </recommendedName>
</protein>
<evidence type="ECO:0000256" key="2">
    <source>
        <dbReference type="ARBA" id="ARBA00022840"/>
    </source>
</evidence>
<dbReference type="Pfam" id="PF05496">
    <property type="entry name" value="RuvB_N"/>
    <property type="match status" value="1"/>
</dbReference>
<dbReference type="Gene3D" id="3.40.50.300">
    <property type="entry name" value="P-loop containing nucleotide triphosphate hydrolases"/>
    <property type="match status" value="1"/>
</dbReference>
<dbReference type="InterPro" id="IPR008824">
    <property type="entry name" value="RuvB-like_N"/>
</dbReference>
<dbReference type="NCBIfam" id="TIGR02397">
    <property type="entry name" value="dnaX_nterm"/>
    <property type="match status" value="1"/>
</dbReference>
<dbReference type="SUPFAM" id="SSF52540">
    <property type="entry name" value="P-loop containing nucleoside triphosphate hydrolases"/>
    <property type="match status" value="1"/>
</dbReference>
<dbReference type="EC" id="2.7.7.7" evidence="5"/>
<comment type="similarity">
    <text evidence="5">Belongs to the DnaX/STICHEL family.</text>
</comment>
<dbReference type="GO" id="GO:0006261">
    <property type="term" value="P:DNA-templated DNA replication"/>
    <property type="evidence" value="ECO:0007669"/>
    <property type="project" value="TreeGrafter"/>
</dbReference>
<comment type="catalytic activity">
    <reaction evidence="4 5">
        <text>DNA(n) + a 2'-deoxyribonucleoside 5'-triphosphate = DNA(n+1) + diphosphate</text>
        <dbReference type="Rhea" id="RHEA:22508"/>
        <dbReference type="Rhea" id="RHEA-COMP:17339"/>
        <dbReference type="Rhea" id="RHEA-COMP:17340"/>
        <dbReference type="ChEBI" id="CHEBI:33019"/>
        <dbReference type="ChEBI" id="CHEBI:61560"/>
        <dbReference type="ChEBI" id="CHEBI:173112"/>
        <dbReference type="EC" id="2.7.7.7"/>
    </reaction>
</comment>
<keyword evidence="2 5" id="KW-0067">ATP-binding</keyword>
<evidence type="ECO:0000256" key="1">
    <source>
        <dbReference type="ARBA" id="ARBA00022741"/>
    </source>
</evidence>
<accession>A0A2M6R8W2</accession>
<dbReference type="AlphaFoldDB" id="A0A2M6R8W2"/>
<evidence type="ECO:0000256" key="5">
    <source>
        <dbReference type="RuleBase" id="RU364063"/>
    </source>
</evidence>
<dbReference type="InterPro" id="IPR012763">
    <property type="entry name" value="DNA_pol_III_sug/sutau_N"/>
</dbReference>
<keyword evidence="5" id="KW-0235">DNA replication</keyword>
<dbReference type="GO" id="GO:0005524">
    <property type="term" value="F:ATP binding"/>
    <property type="evidence" value="ECO:0007669"/>
    <property type="project" value="UniProtKB-KW"/>
</dbReference>
<feature type="domain" description="AAA+ ATPase" evidence="6">
    <location>
        <begin position="34"/>
        <end position="217"/>
    </location>
</feature>
<keyword evidence="3 5" id="KW-0239">DNA-directed DNA polymerase</keyword>
<keyword evidence="1 5" id="KW-0547">Nucleotide-binding</keyword>
<evidence type="ECO:0000313" key="8">
    <source>
        <dbReference type="Proteomes" id="UP000231162"/>
    </source>
</evidence>
<reference evidence="8" key="1">
    <citation type="submission" date="2017-09" db="EMBL/GenBank/DDBJ databases">
        <title>Depth-based differentiation of microbial function through sediment-hosted aquifers and enrichment of novel symbionts in the deep terrestrial subsurface.</title>
        <authorList>
            <person name="Probst A.J."/>
            <person name="Ladd B."/>
            <person name="Jarett J.K."/>
            <person name="Geller-Mcgrath D.E."/>
            <person name="Sieber C.M.K."/>
            <person name="Emerson J.B."/>
            <person name="Anantharaman K."/>
            <person name="Thomas B.C."/>
            <person name="Malmstrom R."/>
            <person name="Stieglmeier M."/>
            <person name="Klingl A."/>
            <person name="Woyke T."/>
            <person name="Ryan C.M."/>
            <person name="Banfield J.F."/>
        </authorList>
    </citation>
    <scope>NUCLEOTIDE SEQUENCE [LARGE SCALE GENOMIC DNA]</scope>
</reference>
<dbReference type="SMART" id="SM00382">
    <property type="entry name" value="AAA"/>
    <property type="match status" value="1"/>
</dbReference>
<evidence type="ECO:0000259" key="6">
    <source>
        <dbReference type="SMART" id="SM00382"/>
    </source>
</evidence>
<dbReference type="Proteomes" id="UP000231162">
    <property type="component" value="Unassembled WGS sequence"/>
</dbReference>
<keyword evidence="5" id="KW-0808">Transferase</keyword>
<dbReference type="Pfam" id="PF13177">
    <property type="entry name" value="DNA_pol3_delta2"/>
    <property type="match status" value="1"/>
</dbReference>
<comment type="subunit">
    <text evidence="5">DNA polymerase III contains a core (composed of alpha, epsilon and theta chains) that associates with a tau subunit. This core dimerizes to form the POLIII' complex. PolIII' associates with the gamma complex (composed of gamma, delta, delta', psi and chi chains) and with the beta chain to form the complete DNA polymerase III complex.</text>
</comment>
<dbReference type="PANTHER" id="PTHR11669:SF0">
    <property type="entry name" value="PROTEIN STICHEL-LIKE 2"/>
    <property type="match status" value="1"/>
</dbReference>
<dbReference type="Gene3D" id="1.10.8.60">
    <property type="match status" value="1"/>
</dbReference>
<comment type="function">
    <text evidence="5">DNA polymerase III is a complex, multichain enzyme responsible for most of the replicative synthesis in bacteria. This DNA polymerase also exhibits 3' to 5' exonuclease activity.</text>
</comment>
<proteinExistence type="inferred from homology"/>
<dbReference type="InterPro" id="IPR050238">
    <property type="entry name" value="DNA_Rep/Repair_Clamp_Loader"/>
</dbReference>
<dbReference type="EMBL" id="PEZX01000022">
    <property type="protein sequence ID" value="PIS07038.1"/>
    <property type="molecule type" value="Genomic_DNA"/>
</dbReference>
<keyword evidence="5" id="KW-0548">Nucleotidyltransferase</keyword>
<organism evidence="7 8">
    <name type="scientific">Candidatus Berkelbacteria bacterium CG10_big_fil_rev_8_21_14_0_10_43_14</name>
    <dbReference type="NCBI Taxonomy" id="1974515"/>
    <lineage>
        <taxon>Bacteria</taxon>
        <taxon>Candidatus Berkelbacteria</taxon>
    </lineage>
</organism>
<dbReference type="GO" id="GO:0009360">
    <property type="term" value="C:DNA polymerase III complex"/>
    <property type="evidence" value="ECO:0007669"/>
    <property type="project" value="InterPro"/>
</dbReference>
<dbReference type="GO" id="GO:0003887">
    <property type="term" value="F:DNA-directed DNA polymerase activity"/>
    <property type="evidence" value="ECO:0007669"/>
    <property type="project" value="UniProtKB-KW"/>
</dbReference>